<dbReference type="OrthoDB" id="5670502at2"/>
<sequence>MKKYHYFIKLKQFFQNEDGAYAVIMGILSFFLIGLVALTVDGSGMLLDKARFSQGIEQAGLALMAENNDFRTTNQKHADVLRQTVTKEELEGFSDTFSAQKYKRNQELVSGLVRHYYYPSTYFKDNLKISDKYDYQCNNLQGPNGEQLKSIACEISGKFERPSWLYLGKNNGLSFAETTTINANKIYIQKNLDEIIPIDLMLVADLSGSMNSSVSGTKYGTAKIDILREVVSAIAKELLEQNNTEEGKVISQYNRIGFTSFAFGAQQQNNTAQCYLPYEIKPSITIRNNNYYGGYYNTTMQYSELLSYVGSNQQRYSYATLAQYFDAFVDYDKTIESINSFDGKDLSSLMYFSKNSWCLGSANTRINSTYIWAGKNESADLVSRFNRVPALGATLSSSGLLIGANLLMNTNPDENAQPSKLGANTQRIILVLSDGEDQINNASSSLNITSTLINQGMCEKIKSKLNSLQDKTYLEQPTRIGFVAFGYGPSGTQKAAWEKCVGKYYYVANNKEELLESFRKIIGLVEEVGHSTYKEPTYYSN</sequence>
<dbReference type="InterPro" id="IPR036465">
    <property type="entry name" value="vWFA_dom_sf"/>
</dbReference>
<keyword evidence="1" id="KW-0472">Membrane</keyword>
<dbReference type="KEGG" id="msu:MS1771"/>
<dbReference type="Proteomes" id="UP000000607">
    <property type="component" value="Chromosome"/>
</dbReference>
<dbReference type="EMBL" id="AE016827">
    <property type="protein sequence ID" value="AAU38378.1"/>
    <property type="molecule type" value="Genomic_DNA"/>
</dbReference>
<dbReference type="SUPFAM" id="SSF53300">
    <property type="entry name" value="vWA-like"/>
    <property type="match status" value="1"/>
</dbReference>
<evidence type="ECO:0000313" key="3">
    <source>
        <dbReference type="Proteomes" id="UP000000607"/>
    </source>
</evidence>
<name>Q65RN2_MANSM</name>
<dbReference type="RefSeq" id="WP_011200936.1">
    <property type="nucleotide sequence ID" value="NC_006300.1"/>
</dbReference>
<evidence type="ECO:0008006" key="4">
    <source>
        <dbReference type="Google" id="ProtNLM"/>
    </source>
</evidence>
<dbReference type="Gene3D" id="3.40.50.410">
    <property type="entry name" value="von Willebrand factor, type A domain"/>
    <property type="match status" value="1"/>
</dbReference>
<dbReference type="AlphaFoldDB" id="Q65RN2"/>
<dbReference type="STRING" id="221988.MS1771"/>
<gene>
    <name evidence="2" type="ordered locus">MS1771</name>
</gene>
<keyword evidence="1" id="KW-0812">Transmembrane</keyword>
<dbReference type="eggNOG" id="COG2304">
    <property type="taxonomic scope" value="Bacteria"/>
</dbReference>
<keyword evidence="1" id="KW-1133">Transmembrane helix</keyword>
<evidence type="ECO:0000256" key="1">
    <source>
        <dbReference type="SAM" id="Phobius"/>
    </source>
</evidence>
<dbReference type="HOGENOM" id="CLU_470642_0_0_6"/>
<protein>
    <recommendedName>
        <fullName evidence="4">TadG protein</fullName>
    </recommendedName>
</protein>
<organism evidence="2 3">
    <name type="scientific">Mannheimia succiniciproducens (strain KCTC 0769BP / MBEL55E)</name>
    <dbReference type="NCBI Taxonomy" id="221988"/>
    <lineage>
        <taxon>Bacteria</taxon>
        <taxon>Pseudomonadati</taxon>
        <taxon>Pseudomonadota</taxon>
        <taxon>Gammaproteobacteria</taxon>
        <taxon>Pasteurellales</taxon>
        <taxon>Pasteurellaceae</taxon>
        <taxon>Basfia</taxon>
    </lineage>
</organism>
<feature type="transmembrane region" description="Helical" evidence="1">
    <location>
        <begin position="20"/>
        <end position="40"/>
    </location>
</feature>
<evidence type="ECO:0000313" key="2">
    <source>
        <dbReference type="EMBL" id="AAU38378.1"/>
    </source>
</evidence>
<accession>Q65RN2</accession>
<proteinExistence type="predicted"/>
<keyword evidence="3" id="KW-1185">Reference proteome</keyword>
<reference evidence="2 3" key="1">
    <citation type="journal article" date="2004" name="Nat. Biotechnol.">
        <title>The genome sequence of the capnophilic rumen bacterium Mannheimia succiniciproducens.</title>
        <authorList>
            <person name="Hong S.H."/>
            <person name="Kim J.S."/>
            <person name="Lee S.Y."/>
            <person name="In Y.H."/>
            <person name="Choi S.S."/>
            <person name="Rih J.-K."/>
            <person name="Kim C.H."/>
            <person name="Jeong H."/>
            <person name="Hur C.G."/>
            <person name="Kim J.J."/>
        </authorList>
    </citation>
    <scope>NUCLEOTIDE SEQUENCE [LARGE SCALE GENOMIC DNA]</scope>
    <source>
        <strain evidence="3">KCTC 0769BP / MBEL55E</strain>
    </source>
</reference>